<dbReference type="OMA" id="NFSYCTE"/>
<evidence type="ECO:0000256" key="3">
    <source>
        <dbReference type="ARBA" id="ARBA00022475"/>
    </source>
</evidence>
<evidence type="ECO:0000256" key="12">
    <source>
        <dbReference type="PROSITE-ProRule" id="PRU00352"/>
    </source>
</evidence>
<dbReference type="SMART" id="SM00429">
    <property type="entry name" value="IPT"/>
    <property type="match status" value="1"/>
</dbReference>
<dbReference type="Pfam" id="PF01833">
    <property type="entry name" value="TIG"/>
    <property type="match status" value="1"/>
</dbReference>
<dbReference type="SMART" id="SM00630">
    <property type="entry name" value="Sema"/>
    <property type="match status" value="1"/>
</dbReference>
<dbReference type="GO" id="GO:0050772">
    <property type="term" value="P:positive regulation of axonogenesis"/>
    <property type="evidence" value="ECO:0007669"/>
    <property type="project" value="TreeGrafter"/>
</dbReference>
<evidence type="ECO:0000256" key="2">
    <source>
        <dbReference type="ARBA" id="ARBA00010297"/>
    </source>
</evidence>
<dbReference type="GO" id="GO:0097374">
    <property type="term" value="P:sensory neuron axon guidance"/>
    <property type="evidence" value="ECO:0007669"/>
    <property type="project" value="TreeGrafter"/>
</dbReference>
<dbReference type="Pfam" id="PF01437">
    <property type="entry name" value="PSI"/>
    <property type="match status" value="2"/>
</dbReference>
<proteinExistence type="inferred from homology"/>
<evidence type="ECO:0000256" key="9">
    <source>
        <dbReference type="ARBA" id="ARBA00023136"/>
    </source>
</evidence>
<keyword evidence="5 15" id="KW-0732">Signal</keyword>
<dbReference type="STRING" id="135651.G0P3N1"/>
<evidence type="ECO:0000256" key="6">
    <source>
        <dbReference type="ARBA" id="ARBA00022737"/>
    </source>
</evidence>
<dbReference type="GO" id="GO:0008045">
    <property type="term" value="P:motor neuron axon guidance"/>
    <property type="evidence" value="ECO:0007669"/>
    <property type="project" value="TreeGrafter"/>
</dbReference>
<evidence type="ECO:0000259" key="16">
    <source>
        <dbReference type="PROSITE" id="PS51004"/>
    </source>
</evidence>
<dbReference type="EMBL" id="GL380047">
    <property type="protein sequence ID" value="EGT44270.1"/>
    <property type="molecule type" value="Genomic_DNA"/>
</dbReference>
<dbReference type="InterPro" id="IPR002909">
    <property type="entry name" value="IPT_dom"/>
</dbReference>
<protein>
    <submittedName>
        <fullName evidence="17">CBN-PLX-2 protein</fullName>
    </submittedName>
</protein>
<keyword evidence="7" id="KW-0524">Neurogenesis</keyword>
<dbReference type="Pfam" id="PF08337">
    <property type="entry name" value="Plexin_cytopl"/>
    <property type="match status" value="1"/>
</dbReference>
<dbReference type="Proteomes" id="UP000008068">
    <property type="component" value="Unassembled WGS sequence"/>
</dbReference>
<evidence type="ECO:0000256" key="5">
    <source>
        <dbReference type="ARBA" id="ARBA00022729"/>
    </source>
</evidence>
<dbReference type="GO" id="GO:0017154">
    <property type="term" value="F:semaphorin receptor activity"/>
    <property type="evidence" value="ECO:0007669"/>
    <property type="project" value="InterPro"/>
</dbReference>
<dbReference type="InterPro" id="IPR002165">
    <property type="entry name" value="Plexin_repeat"/>
</dbReference>
<dbReference type="GO" id="GO:0007162">
    <property type="term" value="P:negative regulation of cell adhesion"/>
    <property type="evidence" value="ECO:0007669"/>
    <property type="project" value="TreeGrafter"/>
</dbReference>
<dbReference type="SUPFAM" id="SSF81296">
    <property type="entry name" value="E set domains"/>
    <property type="match status" value="1"/>
</dbReference>
<comment type="caution">
    <text evidence="12">Lacks conserved residue(s) required for the propagation of feature annotation.</text>
</comment>
<evidence type="ECO:0000256" key="14">
    <source>
        <dbReference type="SAM" id="Phobius"/>
    </source>
</evidence>
<accession>G0P3N1</accession>
<keyword evidence="18" id="KW-1185">Reference proteome</keyword>
<dbReference type="Gene3D" id="1.10.506.10">
    <property type="entry name" value="GTPase Activation - p120gap, domain 1"/>
    <property type="match status" value="2"/>
</dbReference>
<dbReference type="Pfam" id="PF20170">
    <property type="entry name" value="Plexin_RBD"/>
    <property type="match status" value="1"/>
</dbReference>
<dbReference type="Gene3D" id="2.130.10.10">
    <property type="entry name" value="YVTN repeat-like/Quinoprotein amine dehydrogenase"/>
    <property type="match status" value="1"/>
</dbReference>
<dbReference type="InterPro" id="IPR015943">
    <property type="entry name" value="WD40/YVTN_repeat-like_dom_sf"/>
</dbReference>
<dbReference type="InterPro" id="IPR013548">
    <property type="entry name" value="Plexin_cytoplasmic_RasGAP_dom"/>
</dbReference>
<dbReference type="CDD" id="cd01180">
    <property type="entry name" value="IPT_plexin_repeat1"/>
    <property type="match status" value="1"/>
</dbReference>
<evidence type="ECO:0000313" key="17">
    <source>
        <dbReference type="EMBL" id="EGT44270.1"/>
    </source>
</evidence>
<dbReference type="PANTHER" id="PTHR22625">
    <property type="entry name" value="PLEXIN"/>
    <property type="match status" value="1"/>
</dbReference>
<dbReference type="InterPro" id="IPR008936">
    <property type="entry name" value="Rho_GTPase_activation_prot"/>
</dbReference>
<dbReference type="SUPFAM" id="SSF48350">
    <property type="entry name" value="GTPase activation domain, GAP"/>
    <property type="match status" value="1"/>
</dbReference>
<dbReference type="InterPro" id="IPR046800">
    <property type="entry name" value="Plexin_RBD"/>
</dbReference>
<feature type="signal peptide" evidence="15">
    <location>
        <begin position="1"/>
        <end position="16"/>
    </location>
</feature>
<evidence type="ECO:0000313" key="18">
    <source>
        <dbReference type="Proteomes" id="UP000008068"/>
    </source>
</evidence>
<dbReference type="InterPro" id="IPR013783">
    <property type="entry name" value="Ig-like_fold"/>
</dbReference>
<dbReference type="InterPro" id="IPR036352">
    <property type="entry name" value="Semap_dom_sf"/>
</dbReference>
<dbReference type="GO" id="GO:0005886">
    <property type="term" value="C:plasma membrane"/>
    <property type="evidence" value="ECO:0007669"/>
    <property type="project" value="UniProtKB-SubCell"/>
</dbReference>
<keyword evidence="10" id="KW-1015">Disulfide bond</keyword>
<dbReference type="GO" id="GO:0030334">
    <property type="term" value="P:regulation of cell migration"/>
    <property type="evidence" value="ECO:0007669"/>
    <property type="project" value="TreeGrafter"/>
</dbReference>
<evidence type="ECO:0000256" key="15">
    <source>
        <dbReference type="SAM" id="SignalP"/>
    </source>
</evidence>
<keyword evidence="8 14" id="KW-1133">Transmembrane helix</keyword>
<dbReference type="InParanoid" id="G0P3N1"/>
<keyword evidence="6" id="KW-0677">Repeat</keyword>
<dbReference type="OrthoDB" id="125363at2759"/>
<dbReference type="FunFam" id="2.60.40.10:FF:002442">
    <property type="entry name" value="Plexin-2"/>
    <property type="match status" value="1"/>
</dbReference>
<keyword evidence="3" id="KW-1003">Cell membrane</keyword>
<evidence type="ECO:0000256" key="13">
    <source>
        <dbReference type="SAM" id="Coils"/>
    </source>
</evidence>
<dbReference type="Gene3D" id="2.60.40.10">
    <property type="entry name" value="Immunoglobulins"/>
    <property type="match status" value="2"/>
</dbReference>
<dbReference type="PROSITE" id="PS51004">
    <property type="entry name" value="SEMA"/>
    <property type="match status" value="1"/>
</dbReference>
<dbReference type="HOGENOM" id="CLU_001436_1_1_1"/>
<organism evidence="18">
    <name type="scientific">Caenorhabditis brenneri</name>
    <name type="common">Nematode worm</name>
    <dbReference type="NCBI Taxonomy" id="135651"/>
    <lineage>
        <taxon>Eukaryota</taxon>
        <taxon>Metazoa</taxon>
        <taxon>Ecdysozoa</taxon>
        <taxon>Nematoda</taxon>
        <taxon>Chromadorea</taxon>
        <taxon>Rhabditida</taxon>
        <taxon>Rhabditina</taxon>
        <taxon>Rhabditomorpha</taxon>
        <taxon>Rhabditoidea</taxon>
        <taxon>Rhabditidae</taxon>
        <taxon>Peloderinae</taxon>
        <taxon>Caenorhabditis</taxon>
    </lineage>
</organism>
<reference evidence="18" key="1">
    <citation type="submission" date="2011-07" db="EMBL/GenBank/DDBJ databases">
        <authorList>
            <consortium name="Caenorhabditis brenneri Sequencing and Analysis Consortium"/>
            <person name="Wilson R.K."/>
        </authorList>
    </citation>
    <scope>NUCLEOTIDE SEQUENCE [LARGE SCALE GENOMIC DNA]</scope>
    <source>
        <strain evidence="18">PB2801</strain>
    </source>
</reference>
<dbReference type="SUPFAM" id="SSF101912">
    <property type="entry name" value="Sema domain"/>
    <property type="match status" value="1"/>
</dbReference>
<feature type="transmembrane region" description="Helical" evidence="14">
    <location>
        <begin position="882"/>
        <end position="904"/>
    </location>
</feature>
<keyword evidence="4 14" id="KW-0812">Transmembrane</keyword>
<dbReference type="InterPro" id="IPR031148">
    <property type="entry name" value="Plexin"/>
</dbReference>
<evidence type="ECO:0000256" key="7">
    <source>
        <dbReference type="ARBA" id="ARBA00022902"/>
    </source>
</evidence>
<dbReference type="PANTHER" id="PTHR22625:SF44">
    <property type="entry name" value="PLEXIN-B"/>
    <property type="match status" value="1"/>
</dbReference>
<dbReference type="eggNOG" id="KOG3610">
    <property type="taxonomic scope" value="Eukaryota"/>
</dbReference>
<feature type="coiled-coil region" evidence="13">
    <location>
        <begin position="908"/>
        <end position="935"/>
    </location>
</feature>
<feature type="domain" description="Sema" evidence="16">
    <location>
        <begin position="9"/>
        <end position="445"/>
    </location>
</feature>
<name>G0P3N1_CAEBE</name>
<gene>
    <name evidence="17" type="primary">Cbn-plx-2</name>
    <name evidence="17" type="ORF">CAEBREN_11521</name>
</gene>
<evidence type="ECO:0000256" key="8">
    <source>
        <dbReference type="ARBA" id="ARBA00022989"/>
    </source>
</evidence>
<dbReference type="SMART" id="SM00423">
    <property type="entry name" value="PSI"/>
    <property type="match status" value="3"/>
</dbReference>
<sequence length="1516" mass="169143">MLFNDLLFILTMGCGAISSLKPSSSKADQENILYSTESIDSFIASRDQGTIYFASTNHLISVSPTNFSILNKISLGPVRDSPWCDTNGQSCLKDNRPSLTDVHTKILHYLPSNQILQCGSVKLGSCSIYNPKLILVTKSNVSVAAIAPEASTVSQIMDNRLVVAATATEESPYRDPFPSVSIRELPGLNVENAGDLNGEAAVFLRPYYRGKFRFVEIFSYENFVFVVATVTLRDARSPVTTRLIRFCKNDTKFASYSEIELQCRGEDNTNYPFLNALVRDGDKMVASFTVSTNSAHSSICIFSMQKVKLTFWYNLDKCRSGADSIKLPHIGRDAKCVNKAHIPLDENSCELGVGGSIELVEISVKNISSKVTSLMSIDQKVVFAGTSSSQILLLKWNDSSNPISLDEYGRKEVGNMKTGHEVQKMVRYGDNVLIQMKYGIIMKEISKCADHKSCTECLFSVDPLCRWCHPTQSCTTSSTCVGQSTLQCPSVEAYPIPSKVSVNTTTEVFFKISHLPPPVGFIYECQFGPERVVANWNLSGLSCSSGFFGFSDVLEVSLMTSLSKKHISRHNITVFDCSDYATCSQCIGSNFGCHWCSRSHECSKACSYSAVNTCIKIQPMKLPLAIGSLQEIVMEATNLDTLDKNVNHFCKIEDQTVPATIAQHSFRCGKIRLMSKSEPSEIMNIPLSLMAGNITLEVTNVSLYSCSTLASDCSSCRALQPSLSCSWCNQRCSHECEELEESIGCDPPRIDKFEPSSGPVEGGTIIRIYGNDLGTSLEDVQGKIYVAGSKCNLVKYQVSNMIECQVDRGVSSGPIRISVGRATVTVVESQDLFSFVPVSIFSAYPLVLPINGGNPLVTVIIGSLRMELGLIEYSEHGHPSRILLLIFSLGFLAAITVIIACFLLRRKKRERAQEYHKIKIQMDNLEKNVRKECKQAFAELQTNLALSPKPIGKTTQPEIVDFSRFMENLLWAENTLTVPILARTLPMALAQFHALLSFKEFIFTIVDVAESRNSISTSEKSMLASLLISVLIRNFSYCTEIVISLLKTHIAKAVENKRAELLFRNSDSLVEMMISKWWCICLYPSLKPQMNSFYNLYKALQFQTDRGPVDAVTGDARYTINEANLLRECVETRTIIVNVIPLENCHDTVRLELHSCDAIRQVKQKVAAAVYYKTPYSQRPRITQFDLRFKCPRQGEIRLVEFRTLSKKKLPVKLLTISDYDVQDGSILEMTPAFYALENHSQSIADSETLSCTSVDINSPAYSFLEHYHLVKSTSGSLMCRPKSSTDVPKSIPEVYLTRLLTSKGTVEAYIEDFFESVLYMHAYKFPPILKYVFDTLDHEAEINEVEDNISHQWKANGFVLRVWANFIKNPQLALDLPHSISMDANLSIIAQTMIDCFSFSEPVLSAQSPSSRLLFAKDVARLRPFSADLLKRIKNFPSLSINELEIELDLSTYKGSSLALSELLSWVRGNAIRITEHLSSCEKSAQQRLPQKLSDVLQDCHETDNHIYSTISDYE</sequence>
<keyword evidence="13" id="KW-0175">Coiled coil</keyword>
<dbReference type="InterPro" id="IPR016201">
    <property type="entry name" value="PSI"/>
</dbReference>
<dbReference type="SUPFAM" id="SSF103575">
    <property type="entry name" value="Plexin repeat"/>
    <property type="match status" value="1"/>
</dbReference>
<dbReference type="InterPro" id="IPR001627">
    <property type="entry name" value="Semap_dom"/>
</dbReference>
<dbReference type="FunCoup" id="G0P3N1">
    <property type="interactions" value="4"/>
</dbReference>
<dbReference type="GO" id="GO:0002116">
    <property type="term" value="C:semaphorin receptor complex"/>
    <property type="evidence" value="ECO:0007669"/>
    <property type="project" value="TreeGrafter"/>
</dbReference>
<dbReference type="InterPro" id="IPR014756">
    <property type="entry name" value="Ig_E-set"/>
</dbReference>
<evidence type="ECO:0000256" key="10">
    <source>
        <dbReference type="ARBA" id="ARBA00023157"/>
    </source>
</evidence>
<keyword evidence="11" id="KW-0325">Glycoprotein</keyword>
<evidence type="ECO:0000256" key="11">
    <source>
        <dbReference type="ARBA" id="ARBA00023180"/>
    </source>
</evidence>
<feature type="chain" id="PRO_5005679252" evidence="15">
    <location>
        <begin position="17"/>
        <end position="1516"/>
    </location>
</feature>
<evidence type="ECO:0000256" key="4">
    <source>
        <dbReference type="ARBA" id="ARBA00022692"/>
    </source>
</evidence>
<comment type="subcellular location">
    <subcellularLocation>
        <location evidence="1">Cell membrane</location>
        <topology evidence="1">Single-pass membrane protein</topology>
    </subcellularLocation>
</comment>
<dbReference type="GO" id="GO:0008360">
    <property type="term" value="P:regulation of cell shape"/>
    <property type="evidence" value="ECO:0007669"/>
    <property type="project" value="TreeGrafter"/>
</dbReference>
<comment type="similarity">
    <text evidence="2">Belongs to the plexin family.</text>
</comment>
<evidence type="ECO:0000256" key="1">
    <source>
        <dbReference type="ARBA" id="ARBA00004162"/>
    </source>
</evidence>
<keyword evidence="9 14" id="KW-0472">Membrane</keyword>